<proteinExistence type="predicted"/>
<protein>
    <submittedName>
        <fullName evidence="1">Uncharacterized protein</fullName>
    </submittedName>
</protein>
<evidence type="ECO:0000313" key="1">
    <source>
        <dbReference type="EMBL" id="KAK8766142.1"/>
    </source>
</evidence>
<comment type="caution">
    <text evidence="1">The sequence shown here is derived from an EMBL/GenBank/DDBJ whole genome shotgun (WGS) entry which is preliminary data.</text>
</comment>
<name>A0AAQ4DUK2_AMBAM</name>
<accession>A0AAQ4DUK2</accession>
<reference evidence="1 2" key="1">
    <citation type="journal article" date="2023" name="Arcadia Sci">
        <title>De novo assembly of a long-read Amblyomma americanum tick genome.</title>
        <authorList>
            <person name="Chou S."/>
            <person name="Poskanzer K.E."/>
            <person name="Rollins M."/>
            <person name="Thuy-Boun P.S."/>
        </authorList>
    </citation>
    <scope>NUCLEOTIDE SEQUENCE [LARGE SCALE GENOMIC DNA]</scope>
    <source>
        <strain evidence="1">F_SG_1</strain>
        <tissue evidence="1">Salivary glands</tissue>
    </source>
</reference>
<keyword evidence="2" id="KW-1185">Reference proteome</keyword>
<dbReference type="AlphaFoldDB" id="A0AAQ4DUK2"/>
<dbReference type="Proteomes" id="UP001321473">
    <property type="component" value="Unassembled WGS sequence"/>
</dbReference>
<organism evidence="1 2">
    <name type="scientific">Amblyomma americanum</name>
    <name type="common">Lone star tick</name>
    <dbReference type="NCBI Taxonomy" id="6943"/>
    <lineage>
        <taxon>Eukaryota</taxon>
        <taxon>Metazoa</taxon>
        <taxon>Ecdysozoa</taxon>
        <taxon>Arthropoda</taxon>
        <taxon>Chelicerata</taxon>
        <taxon>Arachnida</taxon>
        <taxon>Acari</taxon>
        <taxon>Parasitiformes</taxon>
        <taxon>Ixodida</taxon>
        <taxon>Ixodoidea</taxon>
        <taxon>Ixodidae</taxon>
        <taxon>Amblyomminae</taxon>
        <taxon>Amblyomma</taxon>
    </lineage>
</organism>
<evidence type="ECO:0000313" key="2">
    <source>
        <dbReference type="Proteomes" id="UP001321473"/>
    </source>
</evidence>
<dbReference type="EMBL" id="JARKHS020026650">
    <property type="protein sequence ID" value="KAK8766142.1"/>
    <property type="molecule type" value="Genomic_DNA"/>
</dbReference>
<sequence length="121" mass="12858">MNGEAPGINLRASPHFRAAIAGHAWSRRHQLRSAEACIRRGILPDPTPTTEAGEYVPGYQRAGGKISNVRVKCLNQVRETGHPGCPGAFPLMKTTSSPVGIGWCLCPNTSAGNPKPTVRAC</sequence>
<gene>
    <name evidence="1" type="ORF">V5799_007076</name>
</gene>